<organism evidence="2 3">
    <name type="scientific">Ranatra chinensis</name>
    <dbReference type="NCBI Taxonomy" id="642074"/>
    <lineage>
        <taxon>Eukaryota</taxon>
        <taxon>Metazoa</taxon>
        <taxon>Ecdysozoa</taxon>
        <taxon>Arthropoda</taxon>
        <taxon>Hexapoda</taxon>
        <taxon>Insecta</taxon>
        <taxon>Pterygota</taxon>
        <taxon>Neoptera</taxon>
        <taxon>Paraneoptera</taxon>
        <taxon>Hemiptera</taxon>
        <taxon>Heteroptera</taxon>
        <taxon>Panheteroptera</taxon>
        <taxon>Nepomorpha</taxon>
        <taxon>Nepidae</taxon>
        <taxon>Ranatrinae</taxon>
        <taxon>Ranatra</taxon>
    </lineage>
</organism>
<dbReference type="Proteomes" id="UP001558652">
    <property type="component" value="Unassembled WGS sequence"/>
</dbReference>
<evidence type="ECO:0000313" key="3">
    <source>
        <dbReference type="Proteomes" id="UP001558652"/>
    </source>
</evidence>
<feature type="chain" id="PRO_5044850961" evidence="1">
    <location>
        <begin position="32"/>
        <end position="265"/>
    </location>
</feature>
<keyword evidence="1" id="KW-0732">Signal</keyword>
<proteinExistence type="predicted"/>
<accession>A0ABD0YJ97</accession>
<evidence type="ECO:0000256" key="1">
    <source>
        <dbReference type="SAM" id="SignalP"/>
    </source>
</evidence>
<dbReference type="AlphaFoldDB" id="A0ABD0YJ97"/>
<feature type="signal peptide" evidence="1">
    <location>
        <begin position="1"/>
        <end position="31"/>
    </location>
</feature>
<sequence>MDTVTRPARAMAPPTLVAVLVLFGSLQTGENLVISSKLDLPSPSAIGLDSSLSPKLVKAFYEVNFVPVNYEGLHDKIGEATITMQDPASPQTVKNCKYPSEFCKNYFFVPTKVSTVQKVEDMIRDSSATEGPKVVAPSVGFGETESGISDLFDEFNKTVNRVVTITSKYKPTTNNATQHREVPVYKGVIDTKTVLEKEEVIPATHRPLAKPYYPSGRPFYESPFNRQNRPGYRPWRENPCLRNPCPPEVWLKAPYPAVNIDTKLN</sequence>
<protein>
    <submittedName>
        <fullName evidence="2">Uncharacterized protein</fullName>
    </submittedName>
</protein>
<name>A0ABD0YJ97_9HEMI</name>
<comment type="caution">
    <text evidence="2">The sequence shown here is derived from an EMBL/GenBank/DDBJ whole genome shotgun (WGS) entry which is preliminary data.</text>
</comment>
<keyword evidence="3" id="KW-1185">Reference proteome</keyword>
<dbReference type="EMBL" id="JBFDAA010000012">
    <property type="protein sequence ID" value="KAL1123162.1"/>
    <property type="molecule type" value="Genomic_DNA"/>
</dbReference>
<gene>
    <name evidence="2" type="ORF">AAG570_002249</name>
</gene>
<evidence type="ECO:0000313" key="2">
    <source>
        <dbReference type="EMBL" id="KAL1123162.1"/>
    </source>
</evidence>
<reference evidence="2 3" key="1">
    <citation type="submission" date="2024-07" db="EMBL/GenBank/DDBJ databases">
        <title>Chromosome-level genome assembly of the water stick insect Ranatra chinensis (Heteroptera: Nepidae).</title>
        <authorList>
            <person name="Liu X."/>
        </authorList>
    </citation>
    <scope>NUCLEOTIDE SEQUENCE [LARGE SCALE GENOMIC DNA]</scope>
    <source>
        <strain evidence="2">Cailab_2021Rc</strain>
        <tissue evidence="2">Muscle</tissue>
    </source>
</reference>